<dbReference type="EMBL" id="LR862145">
    <property type="protein sequence ID" value="CAD1826593.1"/>
    <property type="molecule type" value="Genomic_DNA"/>
</dbReference>
<protein>
    <submittedName>
        <fullName evidence="2">Uncharacterized protein</fullName>
    </submittedName>
</protein>
<dbReference type="GO" id="GO:0006360">
    <property type="term" value="P:transcription by RNA polymerase I"/>
    <property type="evidence" value="ECO:0007669"/>
    <property type="project" value="InterPro"/>
</dbReference>
<dbReference type="PANTHER" id="PTHR36720">
    <property type="entry name" value="TAF RNA POLYMERASE I SUBUNIT A"/>
    <property type="match status" value="1"/>
</dbReference>
<organism evidence="2">
    <name type="scientific">Ananas comosus var. bracteatus</name>
    <name type="common">red pineapple</name>
    <dbReference type="NCBI Taxonomy" id="296719"/>
    <lineage>
        <taxon>Eukaryota</taxon>
        <taxon>Viridiplantae</taxon>
        <taxon>Streptophyta</taxon>
        <taxon>Embryophyta</taxon>
        <taxon>Tracheophyta</taxon>
        <taxon>Spermatophyta</taxon>
        <taxon>Magnoliopsida</taxon>
        <taxon>Liliopsida</taxon>
        <taxon>Poales</taxon>
        <taxon>Bromeliaceae</taxon>
        <taxon>Bromelioideae</taxon>
        <taxon>Ananas</taxon>
    </lineage>
</organism>
<name>A0A6V7P6X3_ANACO</name>
<dbReference type="PANTHER" id="PTHR36720:SF1">
    <property type="entry name" value="TAF RNA POLYMERASE I SUBUNIT A"/>
    <property type="match status" value="1"/>
</dbReference>
<dbReference type="Pfam" id="PF14929">
    <property type="entry name" value="TAF1_subA"/>
    <property type="match status" value="2"/>
</dbReference>
<dbReference type="InterPro" id="IPR039495">
    <property type="entry name" value="TAF1A"/>
</dbReference>
<dbReference type="GO" id="GO:0000120">
    <property type="term" value="C:RNA polymerase I transcription regulator complex"/>
    <property type="evidence" value="ECO:0007669"/>
    <property type="project" value="InterPro"/>
</dbReference>
<feature type="region of interest" description="Disordered" evidence="1">
    <location>
        <begin position="1"/>
        <end position="20"/>
    </location>
</feature>
<evidence type="ECO:0000256" key="1">
    <source>
        <dbReference type="SAM" id="MobiDB-lite"/>
    </source>
</evidence>
<proteinExistence type="predicted"/>
<evidence type="ECO:0000313" key="2">
    <source>
        <dbReference type="EMBL" id="CAD1826593.1"/>
    </source>
</evidence>
<dbReference type="AlphaFoldDB" id="A0A6V7P6X3"/>
<sequence>MASSPFLGDAPVKVEKEEENDKDKGKRCLIQLELAFFYLSQGNVQEAHNTTKFLVQDRECATEPTVNLIHGLILYHLWYSSLPEDMQIKGFNIQTSSEVNHMAFNDSYEEADMLESSEDHDAVNIEDNKFSSHCASESSIGNNKGIFMDYKSDAPRKQSNVARPANDFYISGSEMNAERAASPNLHSNFQNTSIFLARGLDKTLLPIQLKHLDGDLEQSIYLYRKLANENYKDAVKHLRLALHSTPPVMAALLPLIQLLLLGDRVEEALAELENSCLSSTAAISFRLRARLLECFYSNQATTISSCYEDALKRDPTCIYTLERLIKMHKTGSYITIQLMEMIALHLDSADGNLTWWVNRHFSKNAFLAEIQAGDWKLLASKAACASHLYGPKFEYVKAVWSSLVKEGGADLIKSLHTHILNTVKLHENLEGDSSKK</sequence>
<accession>A0A6V7P6X3</accession>
<reference evidence="2" key="1">
    <citation type="submission" date="2020-07" db="EMBL/GenBank/DDBJ databases">
        <authorList>
            <person name="Lin J."/>
        </authorList>
    </citation>
    <scope>NUCLEOTIDE SEQUENCE</scope>
</reference>
<gene>
    <name evidence="2" type="ORF">CB5_LOCUS9804</name>
</gene>